<dbReference type="STRING" id="2070753.A0A3A2ZN14"/>
<feature type="compositionally biased region" description="Basic and acidic residues" evidence="1">
    <location>
        <begin position="279"/>
        <end position="295"/>
    </location>
</feature>
<dbReference type="Gene3D" id="3.30.530.20">
    <property type="match status" value="1"/>
</dbReference>
<evidence type="ECO:0000313" key="4">
    <source>
        <dbReference type="Proteomes" id="UP000266188"/>
    </source>
</evidence>
<feature type="compositionally biased region" description="Basic and acidic residues" evidence="1">
    <location>
        <begin position="312"/>
        <end position="321"/>
    </location>
</feature>
<feature type="region of interest" description="Disordered" evidence="1">
    <location>
        <begin position="637"/>
        <end position="669"/>
    </location>
</feature>
<gene>
    <name evidence="3" type="ORF">PHISCL_08405</name>
</gene>
<protein>
    <recommendedName>
        <fullName evidence="2">DUF3074 domain-containing protein</fullName>
    </recommendedName>
</protein>
<feature type="region of interest" description="Disordered" evidence="1">
    <location>
        <begin position="445"/>
        <end position="623"/>
    </location>
</feature>
<comment type="caution">
    <text evidence="3">The sequence shown here is derived from an EMBL/GenBank/DDBJ whole genome shotgun (WGS) entry which is preliminary data.</text>
</comment>
<feature type="compositionally biased region" description="Basic and acidic residues" evidence="1">
    <location>
        <begin position="648"/>
        <end position="669"/>
    </location>
</feature>
<reference evidence="4" key="1">
    <citation type="submission" date="2017-02" db="EMBL/GenBank/DDBJ databases">
        <authorList>
            <person name="Tafer H."/>
            <person name="Lopandic K."/>
        </authorList>
    </citation>
    <scope>NUCLEOTIDE SEQUENCE [LARGE SCALE GENOMIC DNA]</scope>
    <source>
        <strain evidence="4">CBS 366.77</strain>
    </source>
</reference>
<evidence type="ECO:0000313" key="3">
    <source>
        <dbReference type="EMBL" id="RJE19255.1"/>
    </source>
</evidence>
<evidence type="ECO:0000259" key="2">
    <source>
        <dbReference type="Pfam" id="PF11274"/>
    </source>
</evidence>
<feature type="region of interest" description="Disordered" evidence="1">
    <location>
        <begin position="263"/>
        <end position="336"/>
    </location>
</feature>
<feature type="compositionally biased region" description="Basic and acidic residues" evidence="1">
    <location>
        <begin position="557"/>
        <end position="574"/>
    </location>
</feature>
<feature type="compositionally biased region" description="Polar residues" evidence="1">
    <location>
        <begin position="446"/>
        <end position="456"/>
    </location>
</feature>
<feature type="region of interest" description="Disordered" evidence="1">
    <location>
        <begin position="381"/>
        <end position="411"/>
    </location>
</feature>
<feature type="compositionally biased region" description="Acidic residues" evidence="1">
    <location>
        <begin position="393"/>
        <end position="408"/>
    </location>
</feature>
<accession>A0A3A2ZN14</accession>
<dbReference type="Pfam" id="PF11274">
    <property type="entry name" value="DUF3074"/>
    <property type="match status" value="1"/>
</dbReference>
<feature type="compositionally biased region" description="Basic and acidic residues" evidence="1">
    <location>
        <begin position="476"/>
        <end position="487"/>
    </location>
</feature>
<sequence length="715" mass="79026">MADLQEALQILSPTDWTSVPYSSADSLRDYIDEISRKATLIVNSIPEPPQPDPVETTTLNPTDPSSRITPSTHRIGTSDPDILSLQSQWGKPLKLSAKDNPHRIPLYKLPANDGQGAWFGRRSVHEGLGFSRWKTKQASEIEETLRVNQRKMEKGKTPDYSVRGIGAEKLVEDVPVYGKDGKMVIANVKVFHVSAVFPRPTTPRDFSPLIITCEFEGGLDGLERRDGKRGRCWMVISRPCIHEGISPKDGYIRGQYESVEFIREVPRRPGSRSSSSKKGLGESRSEHGVGRHGDSAETPPAEDSIKGRKRGKTDSAVEEKQNTQAEDANEDDTNPVEWIMVTRSDPGGNIPRWMVEKGTPKSICSDTVKFLNWACRDGEELQEPDGTLHDAQSDEEDESDESISESDESDIRERHGLIANVSYLVNAGLERFAPQAVLNYIPHQIYSPSHSTTPDTKSGDRDTTPAGGKGGKGGKKAPEPDSLRSPDKASLSESSESGFATPPPENGNISAEAISKNKKGKLTSHEKQLVKLAQEKRDSEAKLESIRSEMQSLHLEPSSEVKLDKKAEGKDSARSSEASQKSTTDKDKDKKTEPSSPPSRSSSKTDVETVKMHKAASGLFRTESKLLKHLAKIEKEQLKVAGKIQTKQRKEAEREEKSRSRSEVEGLRREVKELKKEVETLRDEREKWLSLVTSLQDENAKLIDKEGGGAGGESK</sequence>
<feature type="region of interest" description="Disordered" evidence="1">
    <location>
        <begin position="43"/>
        <end position="80"/>
    </location>
</feature>
<dbReference type="Proteomes" id="UP000266188">
    <property type="component" value="Unassembled WGS sequence"/>
</dbReference>
<dbReference type="AlphaFoldDB" id="A0A3A2ZN14"/>
<feature type="compositionally biased region" description="Polar residues" evidence="1">
    <location>
        <begin position="55"/>
        <end position="75"/>
    </location>
</feature>
<dbReference type="EMBL" id="MVGC01000430">
    <property type="protein sequence ID" value="RJE19255.1"/>
    <property type="molecule type" value="Genomic_DNA"/>
</dbReference>
<name>A0A3A2ZN14_9EURO</name>
<dbReference type="InterPro" id="IPR024500">
    <property type="entry name" value="DUF3074"/>
</dbReference>
<feature type="compositionally biased region" description="Basic and acidic residues" evidence="1">
    <location>
        <begin position="583"/>
        <end position="593"/>
    </location>
</feature>
<feature type="domain" description="DUF3074" evidence="2">
    <location>
        <begin position="118"/>
        <end position="374"/>
    </location>
</feature>
<keyword evidence="4" id="KW-1185">Reference proteome</keyword>
<dbReference type="PANTHER" id="PTHR40370">
    <property type="entry name" value="EXPRESSED PROTEIN"/>
    <property type="match status" value="1"/>
</dbReference>
<organism evidence="3 4">
    <name type="scientific">Aspergillus sclerotialis</name>
    <dbReference type="NCBI Taxonomy" id="2070753"/>
    <lineage>
        <taxon>Eukaryota</taxon>
        <taxon>Fungi</taxon>
        <taxon>Dikarya</taxon>
        <taxon>Ascomycota</taxon>
        <taxon>Pezizomycotina</taxon>
        <taxon>Eurotiomycetes</taxon>
        <taxon>Eurotiomycetidae</taxon>
        <taxon>Eurotiales</taxon>
        <taxon>Aspergillaceae</taxon>
        <taxon>Aspergillus</taxon>
        <taxon>Aspergillus subgen. Polypaecilum</taxon>
    </lineage>
</organism>
<proteinExistence type="predicted"/>
<dbReference type="PANTHER" id="PTHR40370:SF1">
    <property type="entry name" value="DUF3074 DOMAIN-CONTAINING PROTEIN"/>
    <property type="match status" value="1"/>
</dbReference>
<dbReference type="InterPro" id="IPR023393">
    <property type="entry name" value="START-like_dom_sf"/>
</dbReference>
<feature type="compositionally biased region" description="Basic and acidic residues" evidence="1">
    <location>
        <begin position="523"/>
        <end position="547"/>
    </location>
</feature>
<dbReference type="SUPFAM" id="SSF55961">
    <property type="entry name" value="Bet v1-like"/>
    <property type="match status" value="1"/>
</dbReference>
<evidence type="ECO:0000256" key="1">
    <source>
        <dbReference type="SAM" id="MobiDB-lite"/>
    </source>
</evidence>
<dbReference type="OrthoDB" id="5403181at2759"/>